<keyword evidence="5" id="KW-0249">Electron transport</keyword>
<evidence type="ECO:0000256" key="3">
    <source>
        <dbReference type="ARBA" id="ARBA00022448"/>
    </source>
</evidence>
<dbReference type="NCBIfam" id="NF002849">
    <property type="entry name" value="PRK03113.1"/>
    <property type="match status" value="1"/>
</dbReference>
<organism evidence="13 14">
    <name type="scientific">Paenibacillus albilobatus</name>
    <dbReference type="NCBI Taxonomy" id="2716884"/>
    <lineage>
        <taxon>Bacteria</taxon>
        <taxon>Bacillati</taxon>
        <taxon>Bacillota</taxon>
        <taxon>Bacilli</taxon>
        <taxon>Bacillales</taxon>
        <taxon>Paenibacillaceae</taxon>
        <taxon>Paenibacillus</taxon>
    </lineage>
</organism>
<dbReference type="PIRSF" id="PIRSF036659">
    <property type="entry name" value="BdbC"/>
    <property type="match status" value="1"/>
</dbReference>
<dbReference type="HAMAP" id="MF_00287">
    <property type="entry name" value="BdbC"/>
    <property type="match status" value="1"/>
</dbReference>
<dbReference type="PANTHER" id="PTHR43469">
    <property type="entry name" value="DISULFIDE FORMATION PROTEIN-RELATED"/>
    <property type="match status" value="1"/>
</dbReference>
<evidence type="ECO:0000256" key="1">
    <source>
        <dbReference type="ARBA" id="ARBA00004141"/>
    </source>
</evidence>
<evidence type="ECO:0000256" key="11">
    <source>
        <dbReference type="ARBA" id="ARBA00023284"/>
    </source>
</evidence>
<dbReference type="InterPro" id="IPR023380">
    <property type="entry name" value="DsbB-like_sf"/>
</dbReference>
<keyword evidence="8 12" id="KW-0472">Membrane</keyword>
<evidence type="ECO:0000256" key="12">
    <source>
        <dbReference type="SAM" id="Phobius"/>
    </source>
</evidence>
<proteinExistence type="inferred from homology"/>
<evidence type="ECO:0000256" key="4">
    <source>
        <dbReference type="ARBA" id="ARBA00022692"/>
    </source>
</evidence>
<dbReference type="GO" id="GO:0006457">
    <property type="term" value="P:protein folding"/>
    <property type="evidence" value="ECO:0007669"/>
    <property type="project" value="InterPro"/>
</dbReference>
<protein>
    <submittedName>
        <fullName evidence="13">Disulfide bond formation protein C</fullName>
    </submittedName>
</protein>
<feature type="transmembrane region" description="Helical" evidence="12">
    <location>
        <begin position="45"/>
        <end position="63"/>
    </location>
</feature>
<dbReference type="Pfam" id="PF02600">
    <property type="entry name" value="DsbB"/>
    <property type="match status" value="1"/>
</dbReference>
<keyword evidence="6 12" id="KW-1133">Transmembrane helix</keyword>
<dbReference type="InterPro" id="IPR003752">
    <property type="entry name" value="DiS_bond_form_DsbB/BdbC"/>
</dbReference>
<dbReference type="RefSeq" id="WP_160038734.1">
    <property type="nucleotide sequence ID" value="NZ_BORQ01000004.1"/>
</dbReference>
<evidence type="ECO:0000313" key="13">
    <source>
        <dbReference type="EMBL" id="GIO32169.1"/>
    </source>
</evidence>
<gene>
    <name evidence="13" type="primary">bdbC</name>
    <name evidence="13" type="ORF">J2TS6_33100</name>
</gene>
<dbReference type="GO" id="GO:0015035">
    <property type="term" value="F:protein-disulfide reductase activity"/>
    <property type="evidence" value="ECO:0007669"/>
    <property type="project" value="InterPro"/>
</dbReference>
<keyword evidence="7" id="KW-0560">Oxidoreductase</keyword>
<keyword evidence="4 12" id="KW-0812">Transmembrane</keyword>
<feature type="transmembrane region" description="Helical" evidence="12">
    <location>
        <begin position="70"/>
        <end position="89"/>
    </location>
</feature>
<feature type="transmembrane region" description="Helical" evidence="12">
    <location>
        <begin position="115"/>
        <end position="137"/>
    </location>
</feature>
<keyword evidence="10" id="KW-0143">Chaperone</keyword>
<evidence type="ECO:0000256" key="9">
    <source>
        <dbReference type="ARBA" id="ARBA00023157"/>
    </source>
</evidence>
<accession>A0A920CCR5</accession>
<evidence type="ECO:0000256" key="5">
    <source>
        <dbReference type="ARBA" id="ARBA00022982"/>
    </source>
</evidence>
<dbReference type="EMBL" id="BORQ01000004">
    <property type="protein sequence ID" value="GIO32169.1"/>
    <property type="molecule type" value="Genomic_DNA"/>
</dbReference>
<reference evidence="13" key="1">
    <citation type="submission" date="2021-03" db="EMBL/GenBank/DDBJ databases">
        <title>Antimicrobial resistance genes in bacteria isolated from Japanese honey, and their potential for conferring macrolide and lincosamide resistance in the American foulbrood pathogen Paenibacillus larvae.</title>
        <authorList>
            <person name="Okamoto M."/>
            <person name="Kumagai M."/>
            <person name="Kanamori H."/>
            <person name="Takamatsu D."/>
        </authorList>
    </citation>
    <scope>NUCLEOTIDE SEQUENCE</scope>
    <source>
        <strain evidence="13">J2TS6</strain>
    </source>
</reference>
<comment type="caution">
    <text evidence="13">The sequence shown here is derived from an EMBL/GenBank/DDBJ whole genome shotgun (WGS) entry which is preliminary data.</text>
</comment>
<dbReference type="GO" id="GO:0016020">
    <property type="term" value="C:membrane"/>
    <property type="evidence" value="ECO:0007669"/>
    <property type="project" value="UniProtKB-SubCell"/>
</dbReference>
<evidence type="ECO:0000256" key="2">
    <source>
        <dbReference type="ARBA" id="ARBA00007602"/>
    </source>
</evidence>
<evidence type="ECO:0000256" key="7">
    <source>
        <dbReference type="ARBA" id="ARBA00023002"/>
    </source>
</evidence>
<keyword evidence="14" id="KW-1185">Reference proteome</keyword>
<keyword evidence="3" id="KW-0813">Transport</keyword>
<comment type="subcellular location">
    <subcellularLocation>
        <location evidence="1">Membrane</location>
        <topology evidence="1">Multi-pass membrane protein</topology>
    </subcellularLocation>
</comment>
<dbReference type="SUPFAM" id="SSF158442">
    <property type="entry name" value="DsbB-like"/>
    <property type="match status" value="1"/>
</dbReference>
<dbReference type="AlphaFoldDB" id="A0A920CCR5"/>
<evidence type="ECO:0000313" key="14">
    <source>
        <dbReference type="Proteomes" id="UP000679779"/>
    </source>
</evidence>
<dbReference type="Gene3D" id="1.20.1550.10">
    <property type="entry name" value="DsbB-like"/>
    <property type="match status" value="1"/>
</dbReference>
<feature type="transmembrane region" description="Helical" evidence="12">
    <location>
        <begin position="12"/>
        <end position="33"/>
    </location>
</feature>
<sequence>MEGNRFLASIRPYALYMAWIVSIVAVGGSLYLSEVMRYEPCKLCWFQRIFMYPEVILLGIASYKNDRKIIPYAMTLSVIGGCISIYHYLEQKIPALAKALPCTVGIPCNFDYLNWFGFITIPLLALIAFILIVLLLWAGREPKDNAQEA</sequence>
<dbReference type="InterPro" id="IPR012187">
    <property type="entry name" value="Disulphide_bond_form_BdbC"/>
</dbReference>
<dbReference type="Proteomes" id="UP000679779">
    <property type="component" value="Unassembled WGS sequence"/>
</dbReference>
<comment type="similarity">
    <text evidence="2">Belongs to the DsbB family. BdbC subfamily.</text>
</comment>
<evidence type="ECO:0000256" key="10">
    <source>
        <dbReference type="ARBA" id="ARBA00023186"/>
    </source>
</evidence>
<keyword evidence="11" id="KW-0676">Redox-active center</keyword>
<evidence type="ECO:0000256" key="8">
    <source>
        <dbReference type="ARBA" id="ARBA00023136"/>
    </source>
</evidence>
<evidence type="ECO:0000256" key="6">
    <source>
        <dbReference type="ARBA" id="ARBA00022989"/>
    </source>
</evidence>
<keyword evidence="9" id="KW-1015">Disulfide bond</keyword>
<dbReference type="PANTHER" id="PTHR43469:SF1">
    <property type="entry name" value="SPBETA PROPHAGE-DERIVED DISULFIDE BOND FORMATION PROTEIN B"/>
    <property type="match status" value="1"/>
</dbReference>
<name>A0A920CCR5_9BACL</name>